<reference evidence="1 2" key="1">
    <citation type="submission" date="2018-11" db="EMBL/GenBank/DDBJ databases">
        <authorList>
            <person name="Vergara K.E."/>
            <person name="Bautista C."/>
            <person name="Sizemore C."/>
            <person name="Tabula L."/>
            <person name="Kae H."/>
        </authorList>
    </citation>
    <scope>NUCLEOTIDE SEQUENCE [LARGE SCALE GENOMIC DNA]</scope>
</reference>
<keyword evidence="2" id="KW-1185">Reference proteome</keyword>
<dbReference type="Proteomes" id="UP000269263">
    <property type="component" value="Segment"/>
</dbReference>
<name>A0A3G8F5E0_9CAUD</name>
<proteinExistence type="predicted"/>
<dbReference type="RefSeq" id="YP_010763786.1">
    <property type="nucleotide sequence ID" value="NC_073613.1"/>
</dbReference>
<organism evidence="1 2">
    <name type="scientific">Pseudomonas phage vB_PaeM_LCK69</name>
    <dbReference type="NCBI Taxonomy" id="2488595"/>
    <lineage>
        <taxon>Viruses</taxon>
        <taxon>Duplodnaviria</taxon>
        <taxon>Heunggongvirae</taxon>
        <taxon>Uroviricota</taxon>
        <taxon>Caudoviricetes</taxon>
        <taxon>Vandenendeviridae</taxon>
        <taxon>Skurskavirinae</taxon>
        <taxon>Pakpunavirus</taxon>
        <taxon>Pakpunavirus LCK69</taxon>
    </lineage>
</organism>
<protein>
    <submittedName>
        <fullName evidence="1">Uncharacterized protein</fullName>
    </submittedName>
</protein>
<sequence>MKFNISKQLWVAKSQWKGDYKGTPLAYMAQVDFNKDGSLASSFKKKQQTGEGWAGKSAETCFVDNVPVTGHFIGDSVERWVTENKYFRVTDPRGFVLEVPTGNISTLLFNCTVVKGVIQEPCVWVRMGSQHVLLPEGSSLYKEAVSFVERKESAKTVKDMVAGDRCTLLSNGTEAKAEAIYLGQVKLTWHLLAQKGRYSNRGRGGWAYRWGYHHLERELDRKEFTEKDSKWVSVFAKKLSLGGRWTLDFVLSPKATDIQSGTVPEELENLDLVDGVMWKYDGEDTRPMAYYYSVPDRVVKCINVDDPAWDARSYDEVRWTKEWTVVGAEWRN</sequence>
<dbReference type="KEGG" id="vg:80100549"/>
<evidence type="ECO:0000313" key="2">
    <source>
        <dbReference type="Proteomes" id="UP000269263"/>
    </source>
</evidence>
<dbReference type="EMBL" id="MK138526">
    <property type="protein sequence ID" value="AZF89679.1"/>
    <property type="molecule type" value="Genomic_DNA"/>
</dbReference>
<dbReference type="GeneID" id="80100549"/>
<accession>A0A3G8F5E0</accession>
<evidence type="ECO:0000313" key="1">
    <source>
        <dbReference type="EMBL" id="AZF89679.1"/>
    </source>
</evidence>